<feature type="non-terminal residue" evidence="1">
    <location>
        <position position="1"/>
    </location>
</feature>
<evidence type="ECO:0000313" key="1">
    <source>
        <dbReference type="EMBL" id="CAA9418389.1"/>
    </source>
</evidence>
<dbReference type="EMBL" id="CADCUT010000146">
    <property type="protein sequence ID" value="CAA9418389.1"/>
    <property type="molecule type" value="Genomic_DNA"/>
</dbReference>
<keyword evidence="1" id="KW-0560">Oxidoreductase</keyword>
<proteinExistence type="predicted"/>
<name>A0A6J4PKA4_9ACTN</name>
<reference evidence="1" key="1">
    <citation type="submission" date="2020-02" db="EMBL/GenBank/DDBJ databases">
        <authorList>
            <person name="Meier V. D."/>
        </authorList>
    </citation>
    <scope>NUCLEOTIDE SEQUENCE</scope>
    <source>
        <strain evidence="1">AVDCRST_MAG03</strain>
    </source>
</reference>
<protein>
    <submittedName>
        <fullName evidence="1">Dihydrofolate reductase</fullName>
        <ecNumber evidence="1">1.5.1.3</ecNumber>
    </submittedName>
</protein>
<organism evidence="1">
    <name type="scientific">uncultured Rubrobacteraceae bacterium</name>
    <dbReference type="NCBI Taxonomy" id="349277"/>
    <lineage>
        <taxon>Bacteria</taxon>
        <taxon>Bacillati</taxon>
        <taxon>Actinomycetota</taxon>
        <taxon>Rubrobacteria</taxon>
        <taxon>Rubrobacterales</taxon>
        <taxon>Rubrobacteraceae</taxon>
        <taxon>environmental samples</taxon>
    </lineage>
</organism>
<dbReference type="EC" id="1.5.1.3" evidence="1"/>
<feature type="non-terminal residue" evidence="1">
    <location>
        <position position="68"/>
    </location>
</feature>
<accession>A0A6J4PKA4</accession>
<dbReference type="GO" id="GO:0004146">
    <property type="term" value="F:dihydrofolate reductase activity"/>
    <property type="evidence" value="ECO:0007669"/>
    <property type="project" value="UniProtKB-EC"/>
</dbReference>
<gene>
    <name evidence="1" type="ORF">AVDCRST_MAG03-2366</name>
</gene>
<dbReference type="AlphaFoldDB" id="A0A6J4PKA4"/>
<sequence length="68" mass="7497">WGRYPRGSRCRLTALSPARTMAPAHRWAKAASGSSRGTPAAIPNTGCRVPRWCSRSRGRAPRCFGRRT</sequence>